<dbReference type="Gene3D" id="3.30.160.20">
    <property type="match status" value="1"/>
</dbReference>
<dbReference type="RefSeq" id="WP_106729229.1">
    <property type="nucleotide sequence ID" value="NZ_PXYG01000002.1"/>
</dbReference>
<dbReference type="GO" id="GO:0072344">
    <property type="term" value="P:rescue of stalled ribosome"/>
    <property type="evidence" value="ECO:0007669"/>
    <property type="project" value="TreeGrafter"/>
</dbReference>
<dbReference type="PROSITE" id="PS00745">
    <property type="entry name" value="RF_PROK_I"/>
    <property type="match status" value="1"/>
</dbReference>
<dbReference type="PANTHER" id="PTHR47814:SF1">
    <property type="entry name" value="PEPTIDYL-TRNA HYDROLASE ARFB"/>
    <property type="match status" value="1"/>
</dbReference>
<evidence type="ECO:0000259" key="3">
    <source>
        <dbReference type="PROSITE" id="PS00745"/>
    </source>
</evidence>
<accession>A0A2P7R8Q0</accession>
<dbReference type="SUPFAM" id="SSF75620">
    <property type="entry name" value="Release factor"/>
    <property type="match status" value="1"/>
</dbReference>
<feature type="region of interest" description="Disordered" evidence="2">
    <location>
        <begin position="106"/>
        <end position="138"/>
    </location>
</feature>
<evidence type="ECO:0000313" key="4">
    <source>
        <dbReference type="EMBL" id="PSJ46616.1"/>
    </source>
</evidence>
<sequence>MLEVSARVRIPERELEFLTMRAGGPGGQHVNKTDSAVQLRFDYANSPSLPEYYKNALLTIKDSRILASGWILIRCDTDRSQLQNKETAKAALVALLQQAGRPIKVRRATKPGKAARARRVDSKTHRGKIKSGRGKIKL</sequence>
<dbReference type="Pfam" id="PF00472">
    <property type="entry name" value="RF-1"/>
    <property type="match status" value="1"/>
</dbReference>
<comment type="similarity">
    <text evidence="1">Belongs to the prokaryotic/mitochondrial release factor family.</text>
</comment>
<dbReference type="PANTHER" id="PTHR47814">
    <property type="entry name" value="PEPTIDYL-TRNA HYDROLASE ARFB"/>
    <property type="match status" value="1"/>
</dbReference>
<reference evidence="4 5" key="1">
    <citation type="submission" date="2018-03" db="EMBL/GenBank/DDBJ databases">
        <title>The draft genome of Zobellella sp. 59N8.</title>
        <authorList>
            <person name="Liu L."/>
            <person name="Li L."/>
            <person name="Zhang X."/>
            <person name="Liang L."/>
            <person name="Wang T."/>
        </authorList>
    </citation>
    <scope>NUCLEOTIDE SEQUENCE [LARGE SCALE GENOMIC DNA]</scope>
    <source>
        <strain evidence="4 5">59N8</strain>
    </source>
</reference>
<dbReference type="OrthoDB" id="9815709at2"/>
<keyword evidence="4" id="KW-0378">Hydrolase</keyword>
<keyword evidence="5" id="KW-1185">Reference proteome</keyword>
<dbReference type="NCBIfam" id="NF006718">
    <property type="entry name" value="PRK09256.1"/>
    <property type="match status" value="1"/>
</dbReference>
<comment type="caution">
    <text evidence="4">The sequence shown here is derived from an EMBL/GenBank/DDBJ whole genome shotgun (WGS) entry which is preliminary data.</text>
</comment>
<dbReference type="GO" id="GO:0043022">
    <property type="term" value="F:ribosome binding"/>
    <property type="evidence" value="ECO:0007669"/>
    <property type="project" value="TreeGrafter"/>
</dbReference>
<organism evidence="4 5">
    <name type="scientific">Zobellella endophytica</name>
    <dbReference type="NCBI Taxonomy" id="2116700"/>
    <lineage>
        <taxon>Bacteria</taxon>
        <taxon>Pseudomonadati</taxon>
        <taxon>Pseudomonadota</taxon>
        <taxon>Gammaproteobacteria</taxon>
        <taxon>Aeromonadales</taxon>
        <taxon>Aeromonadaceae</taxon>
        <taxon>Zobellella</taxon>
    </lineage>
</organism>
<dbReference type="Proteomes" id="UP000240243">
    <property type="component" value="Unassembled WGS sequence"/>
</dbReference>
<dbReference type="GO" id="GO:0004045">
    <property type="term" value="F:peptidyl-tRNA hydrolase activity"/>
    <property type="evidence" value="ECO:0007669"/>
    <property type="project" value="TreeGrafter"/>
</dbReference>
<feature type="compositionally biased region" description="Basic residues" evidence="2">
    <location>
        <begin position="106"/>
        <end position="117"/>
    </location>
</feature>
<dbReference type="GO" id="GO:0003747">
    <property type="term" value="F:translation release factor activity"/>
    <property type="evidence" value="ECO:0007669"/>
    <property type="project" value="InterPro"/>
</dbReference>
<dbReference type="EMBL" id="PXYG01000002">
    <property type="protein sequence ID" value="PSJ46616.1"/>
    <property type="molecule type" value="Genomic_DNA"/>
</dbReference>
<dbReference type="InterPro" id="IPR045853">
    <property type="entry name" value="Pep_chain_release_fac_I_sf"/>
</dbReference>
<evidence type="ECO:0000313" key="5">
    <source>
        <dbReference type="Proteomes" id="UP000240243"/>
    </source>
</evidence>
<name>A0A2P7R8Q0_9GAMM</name>
<gene>
    <name evidence="4" type="ORF">C7H85_08320</name>
</gene>
<dbReference type="InterPro" id="IPR000352">
    <property type="entry name" value="Pep_chain_release_fac_I"/>
</dbReference>
<feature type="domain" description="Prokaryotic-type class I peptide chain release factors" evidence="3">
    <location>
        <begin position="21"/>
        <end position="37"/>
    </location>
</feature>
<proteinExistence type="inferred from homology"/>
<evidence type="ECO:0000256" key="1">
    <source>
        <dbReference type="ARBA" id="ARBA00010835"/>
    </source>
</evidence>
<feature type="compositionally biased region" description="Basic residues" evidence="2">
    <location>
        <begin position="125"/>
        <end position="138"/>
    </location>
</feature>
<dbReference type="AlphaFoldDB" id="A0A2P7R8Q0"/>
<protein>
    <submittedName>
        <fullName evidence="4">Aminoacyl-tRNA hydrolase</fullName>
    </submittedName>
</protein>
<evidence type="ECO:0000256" key="2">
    <source>
        <dbReference type="SAM" id="MobiDB-lite"/>
    </source>
</evidence>